<keyword evidence="2" id="KW-0732">Signal</keyword>
<dbReference type="InterPro" id="IPR029058">
    <property type="entry name" value="AB_hydrolase_fold"/>
</dbReference>
<evidence type="ECO:0000256" key="1">
    <source>
        <dbReference type="SAM" id="MobiDB-lite"/>
    </source>
</evidence>
<dbReference type="InterPro" id="IPR045619">
    <property type="entry name" value="DUF6443"/>
</dbReference>
<feature type="compositionally biased region" description="Low complexity" evidence="1">
    <location>
        <begin position="1050"/>
        <end position="1064"/>
    </location>
</feature>
<reference evidence="4" key="1">
    <citation type="submission" date="2019-11" db="EMBL/GenBank/DDBJ databases">
        <title>Description of Pedobacter sp. LMG 31464T.</title>
        <authorList>
            <person name="Carlier A."/>
            <person name="Qi S."/>
            <person name="Vandamme P."/>
        </authorList>
    </citation>
    <scope>NUCLEOTIDE SEQUENCE</scope>
    <source>
        <strain evidence="4">LMG 31464</strain>
    </source>
</reference>
<dbReference type="Gene3D" id="2.180.10.10">
    <property type="entry name" value="RHS repeat-associated core"/>
    <property type="match status" value="1"/>
</dbReference>
<dbReference type="PANTHER" id="PTHR32305:SF15">
    <property type="entry name" value="PROTEIN RHSA-RELATED"/>
    <property type="match status" value="1"/>
</dbReference>
<protein>
    <submittedName>
        <fullName evidence="4">RHS repeat-associated core domain-containing protein</fullName>
    </submittedName>
</protein>
<accession>A0A923DZ88</accession>
<dbReference type="NCBIfam" id="TIGR03696">
    <property type="entry name" value="Rhs_assc_core"/>
    <property type="match status" value="1"/>
</dbReference>
<dbReference type="EMBL" id="WNXD01000002">
    <property type="protein sequence ID" value="MBB2145796.1"/>
    <property type="molecule type" value="Genomic_DNA"/>
</dbReference>
<gene>
    <name evidence="4" type="ORF">GM921_09880</name>
</gene>
<dbReference type="RefSeq" id="WP_182922486.1">
    <property type="nucleotide sequence ID" value="NZ_WNXD01000002.1"/>
</dbReference>
<proteinExistence type="predicted"/>
<evidence type="ECO:0000313" key="5">
    <source>
        <dbReference type="Proteomes" id="UP000601055"/>
    </source>
</evidence>
<dbReference type="Proteomes" id="UP000601055">
    <property type="component" value="Unassembled WGS sequence"/>
</dbReference>
<comment type="caution">
    <text evidence="4">The sequence shown here is derived from an EMBL/GenBank/DDBJ whole genome shotgun (WGS) entry which is preliminary data.</text>
</comment>
<dbReference type="InterPro" id="IPR022385">
    <property type="entry name" value="Rhs_assc_core"/>
</dbReference>
<organism evidence="4 5">
    <name type="scientific">Pedobacter planticolens</name>
    <dbReference type="NCBI Taxonomy" id="2679964"/>
    <lineage>
        <taxon>Bacteria</taxon>
        <taxon>Pseudomonadati</taxon>
        <taxon>Bacteroidota</taxon>
        <taxon>Sphingobacteriia</taxon>
        <taxon>Sphingobacteriales</taxon>
        <taxon>Sphingobacteriaceae</taxon>
        <taxon>Pedobacter</taxon>
    </lineage>
</organism>
<dbReference type="AlphaFoldDB" id="A0A923DZ88"/>
<feature type="signal peptide" evidence="2">
    <location>
        <begin position="1"/>
        <end position="21"/>
    </location>
</feature>
<feature type="compositionally biased region" description="Low complexity" evidence="1">
    <location>
        <begin position="1004"/>
        <end position="1041"/>
    </location>
</feature>
<evidence type="ECO:0000256" key="2">
    <source>
        <dbReference type="SAM" id="SignalP"/>
    </source>
</evidence>
<keyword evidence="5" id="KW-1185">Reference proteome</keyword>
<dbReference type="Gene3D" id="3.40.50.1820">
    <property type="entry name" value="alpha/beta hydrolase"/>
    <property type="match status" value="1"/>
</dbReference>
<dbReference type="PANTHER" id="PTHR32305">
    <property type="match status" value="1"/>
</dbReference>
<evidence type="ECO:0000259" key="3">
    <source>
        <dbReference type="Pfam" id="PF20041"/>
    </source>
</evidence>
<dbReference type="Pfam" id="PF20041">
    <property type="entry name" value="DUF6443"/>
    <property type="match status" value="1"/>
</dbReference>
<feature type="region of interest" description="Disordered" evidence="1">
    <location>
        <begin position="1002"/>
        <end position="1084"/>
    </location>
</feature>
<feature type="chain" id="PRO_5037287486" evidence="2">
    <location>
        <begin position="22"/>
        <end position="1084"/>
    </location>
</feature>
<evidence type="ECO:0000313" key="4">
    <source>
        <dbReference type="EMBL" id="MBB2145796.1"/>
    </source>
</evidence>
<feature type="domain" description="DUF6443" evidence="3">
    <location>
        <begin position="40"/>
        <end position="170"/>
    </location>
</feature>
<dbReference type="InterPro" id="IPR050708">
    <property type="entry name" value="T6SS_VgrG/RHS"/>
</dbReference>
<sequence>MKKTYTLTFALAFSIMSIAIAQVPTAGRNYVMETVVKSADHKTTASLSLLPVDSASRIIQYFDGLGRPLQSVQWQGSPLKKDIVQAVVYDALGREELKYLPYAEQSGNDGSFRASPLTNQSSFYGSGSWDANVAKTAYPFSRTVFEASPLNRVLEQGAPGAVWQPYSGSIGGSGHTVRMVQGANTTGEVALWKVTSSGAETLAPYGAGKLYKGISRDENWSSGKSGTTEEFRDLEGRVVLKRIWETESVSLSTYYIYDDYGNLRYVVPPAVTATSFTEADANFNGYIYGYHYDGRKRLIEKKVPGKGWEYMVYNKLDQLVLSQDSVQRTNNQWLFTKYDALGRVVMTGLYTNAGTWASVQALVDAHVVLWEERDNLGTTYGSGYTNLAFPVSIAYFHSLSYYDDYDFFANTFGQPNGTTQVTAARTMGLPTGTRTTVLGTGTMLLTVNYYDKDGRVVTTKGENHLGGTDVVDNSYNFAGELTASTRTHTANSTTTTIANSFSYDHMGRKIGTKENINSQGEITLNKLEYNEIGQLKQKNLHSTDGTSFYQNTKLAYNERGWLRNNTSAEFSMKLGYDTLSSPQYNGNISAQLWGSGTSFPNAFGYQYDKLNRLTNGTSTGIAMSEVLTYDVMGNIATMSRYDGVTTKVGTYGYSGNQLTGISAGALATGSYYYDGNGNATTDGRNGVTLTYNHLNLPVTATKSGLSLAYTYDASGQKLRKVSSTLGTTDYVDGIQYKNDGTIDFIQTEEGRALNNSGTYTYQYNLSDHLGNVRYSFDIYAGAVRPLQQDNYYAFGKRLGVSGGTNNYLYNGKELQDELGQYDYGARFYDPVIGRWNGIDNKAEKYHQFSPYAYAINNPLSYIDTDGQDIIVAFTGGPTGGGKTVNPNSQDAGSTGKVIRDAQKFADDNGIELHTRVITPGWTSGSSVDNAMGFIKENYTKGQKVVIYGYSYGGDFAVELSEALKKEGIEVNLLVTVDASDGPAQNSTVDTTVPDNVKENLNFYQTSNSGKSSGSQKSSSSSKGSSNSGTSNSPGSNGGPNKAENSKKTKVNNVNKSGKGVNHGNIPDKVTEDVKKRIQQILQPQ</sequence>
<name>A0A923DZ88_9SPHI</name>
<dbReference type="SUPFAM" id="SSF53474">
    <property type="entry name" value="alpha/beta-Hydrolases"/>
    <property type="match status" value="1"/>
</dbReference>